<proteinExistence type="predicted"/>
<dbReference type="PANTHER" id="PTHR30290">
    <property type="entry name" value="PERIPLASMIC BINDING COMPONENT OF ABC TRANSPORTER"/>
    <property type="match status" value="1"/>
</dbReference>
<dbReference type="EMBL" id="BAAAZX010000015">
    <property type="protein sequence ID" value="GAA4006351.1"/>
    <property type="molecule type" value="Genomic_DNA"/>
</dbReference>
<feature type="signal peptide" evidence="1">
    <location>
        <begin position="1"/>
        <end position="23"/>
    </location>
</feature>
<dbReference type="InterPro" id="IPR039424">
    <property type="entry name" value="SBP_5"/>
</dbReference>
<dbReference type="RefSeq" id="WP_266444650.1">
    <property type="nucleotide sequence ID" value="NZ_BAAAZX010000015.1"/>
</dbReference>
<comment type="caution">
    <text evidence="3">The sequence shown here is derived from an EMBL/GenBank/DDBJ whole genome shotgun (WGS) entry which is preliminary data.</text>
</comment>
<feature type="domain" description="Solute-binding protein family 5" evidence="2">
    <location>
        <begin position="85"/>
        <end position="466"/>
    </location>
</feature>
<evidence type="ECO:0000313" key="4">
    <source>
        <dbReference type="Proteomes" id="UP001500456"/>
    </source>
</evidence>
<accession>A0ABP7S3T8</accession>
<dbReference type="SUPFAM" id="SSF53850">
    <property type="entry name" value="Periplasmic binding protein-like II"/>
    <property type="match status" value="1"/>
</dbReference>
<evidence type="ECO:0000256" key="1">
    <source>
        <dbReference type="SAM" id="SignalP"/>
    </source>
</evidence>
<organism evidence="3 4">
    <name type="scientific">Streptomyces plumbiresistens</name>
    <dbReference type="NCBI Taxonomy" id="511811"/>
    <lineage>
        <taxon>Bacteria</taxon>
        <taxon>Bacillati</taxon>
        <taxon>Actinomycetota</taxon>
        <taxon>Actinomycetes</taxon>
        <taxon>Kitasatosporales</taxon>
        <taxon>Streptomycetaceae</taxon>
        <taxon>Streptomyces</taxon>
    </lineage>
</organism>
<dbReference type="PROSITE" id="PS51257">
    <property type="entry name" value="PROKAR_LIPOPROTEIN"/>
    <property type="match status" value="1"/>
</dbReference>
<gene>
    <name evidence="3" type="ORF">GCM10022232_52670</name>
</gene>
<dbReference type="InterPro" id="IPR030678">
    <property type="entry name" value="Peptide/Ni-bd"/>
</dbReference>
<evidence type="ECO:0000259" key="2">
    <source>
        <dbReference type="Pfam" id="PF00496"/>
    </source>
</evidence>
<dbReference type="Gene3D" id="3.40.190.10">
    <property type="entry name" value="Periplasmic binding protein-like II"/>
    <property type="match status" value="1"/>
</dbReference>
<keyword evidence="4" id="KW-1185">Reference proteome</keyword>
<reference evidence="4" key="1">
    <citation type="journal article" date="2019" name="Int. J. Syst. Evol. Microbiol.">
        <title>The Global Catalogue of Microorganisms (GCM) 10K type strain sequencing project: providing services to taxonomists for standard genome sequencing and annotation.</title>
        <authorList>
            <consortium name="The Broad Institute Genomics Platform"/>
            <consortium name="The Broad Institute Genome Sequencing Center for Infectious Disease"/>
            <person name="Wu L."/>
            <person name="Ma J."/>
        </authorList>
    </citation>
    <scope>NUCLEOTIDE SEQUENCE [LARGE SCALE GENOMIC DNA]</scope>
    <source>
        <strain evidence="4">JCM 16924</strain>
    </source>
</reference>
<dbReference type="PANTHER" id="PTHR30290:SF83">
    <property type="entry name" value="ABC TRANSPORTER SUBSTRATE-BINDING PROTEIN"/>
    <property type="match status" value="1"/>
</dbReference>
<dbReference type="Proteomes" id="UP001500456">
    <property type="component" value="Unassembled WGS sequence"/>
</dbReference>
<dbReference type="CDD" id="cd08506">
    <property type="entry name" value="PBP2_clavulanate_OppA2"/>
    <property type="match status" value="1"/>
</dbReference>
<name>A0ABP7S3T8_9ACTN</name>
<dbReference type="PIRSF" id="PIRSF002741">
    <property type="entry name" value="MppA"/>
    <property type="match status" value="1"/>
</dbReference>
<evidence type="ECO:0000313" key="3">
    <source>
        <dbReference type="EMBL" id="GAA4006351.1"/>
    </source>
</evidence>
<protein>
    <submittedName>
        <fullName evidence="3">ABC transporter substrate-binding protein</fullName>
    </submittedName>
</protein>
<sequence>MTRRTRTLALTASAVAIALGATACGGSSSTTNSGAPTKGGTLTILDDADFNHLDPQRTYTTEGSSMDEEIVRTLTGWDETGSSPKLVGDLATDTGAPSKGATVWTFHLRHGIKYQDGTEVTAQDVKYGVERGFSPDINGGPPYASQWLVGGSTYKGPYKGQQLDSIQTPDKYTIAFHLNQPVADFNQTTAMTGWSAVPKAHDTGATYDTHIWSDGPYMMKSYAKNKELVLVRNKYWSRSTDPIREQNVDEMDVKFGQDQGAIDQQIKSDAGVAQTSIMQTPIAGSDLTPIASDSSLKSRYYKIPAPGINYMAINTSRVKDLRVRQAIEDVVDKTTVRGAFGGSAYGDYATSVLSPGIGGYKKFDLYSADPAGDLTKAKALMKQAGNPKPTMSLAVENITTHEHFADAVKTSLGKIGITVNITPIQAANYFNTIDNVKNQYDLTWGDWIADWPNASTVLPVLFDGRQIAKLPQSNQDLSYLNDPKINAQIDKIGRMTGINEANTAYGNLDEQIMKDAAVVPLMYMNFSELAGSKVGGVISDTILAEPSLVHAYVAH</sequence>
<dbReference type="InterPro" id="IPR000914">
    <property type="entry name" value="SBP_5_dom"/>
</dbReference>
<dbReference type="Pfam" id="PF00496">
    <property type="entry name" value="SBP_bac_5"/>
    <property type="match status" value="1"/>
</dbReference>
<feature type="chain" id="PRO_5046535191" evidence="1">
    <location>
        <begin position="24"/>
        <end position="555"/>
    </location>
</feature>
<dbReference type="Gene3D" id="3.10.105.10">
    <property type="entry name" value="Dipeptide-binding Protein, Domain 3"/>
    <property type="match status" value="1"/>
</dbReference>
<keyword evidence="1" id="KW-0732">Signal</keyword>